<evidence type="ECO:0000313" key="1">
    <source>
        <dbReference type="EMBL" id="SVC50331.1"/>
    </source>
</evidence>
<organism evidence="1">
    <name type="scientific">marine metagenome</name>
    <dbReference type="NCBI Taxonomy" id="408172"/>
    <lineage>
        <taxon>unclassified sequences</taxon>
        <taxon>metagenomes</taxon>
        <taxon>ecological metagenomes</taxon>
    </lineage>
</organism>
<gene>
    <name evidence="1" type="ORF">METZ01_LOCUS303185</name>
</gene>
<dbReference type="AlphaFoldDB" id="A0A382MSM0"/>
<sequence length="78" mass="9133">MTVKEIINKLEEIEGSLDDAYYSLPEYEANSDSSSYIDSARDELYVLKENVEKYSREMAEKIEATRDMWEEAYFNSVS</sequence>
<dbReference type="EMBL" id="UINC01094791">
    <property type="protein sequence ID" value="SVC50331.1"/>
    <property type="molecule type" value="Genomic_DNA"/>
</dbReference>
<reference evidence="1" key="1">
    <citation type="submission" date="2018-05" db="EMBL/GenBank/DDBJ databases">
        <authorList>
            <person name="Lanie J.A."/>
            <person name="Ng W.-L."/>
            <person name="Kazmierczak K.M."/>
            <person name="Andrzejewski T.M."/>
            <person name="Davidsen T.M."/>
            <person name="Wayne K.J."/>
            <person name="Tettelin H."/>
            <person name="Glass J.I."/>
            <person name="Rusch D."/>
            <person name="Podicherti R."/>
            <person name="Tsui H.-C.T."/>
            <person name="Winkler M.E."/>
        </authorList>
    </citation>
    <scope>NUCLEOTIDE SEQUENCE</scope>
</reference>
<accession>A0A382MSM0</accession>
<proteinExistence type="predicted"/>
<protein>
    <submittedName>
        <fullName evidence="1">Uncharacterized protein</fullName>
    </submittedName>
</protein>
<name>A0A382MSM0_9ZZZZ</name>